<keyword evidence="17" id="KW-1208">Phospholipid metabolism</keyword>
<keyword evidence="10 18" id="KW-0808">Transferase</keyword>
<keyword evidence="11 18" id="KW-0812">Transmembrane</keyword>
<gene>
    <name evidence="20" type="ORF">JVW63_08390</name>
</gene>
<feature type="transmembrane region" description="Helical" evidence="19">
    <location>
        <begin position="101"/>
        <end position="119"/>
    </location>
</feature>
<comment type="similarity">
    <text evidence="5 18">Belongs to the CDS family.</text>
</comment>
<feature type="transmembrane region" description="Helical" evidence="19">
    <location>
        <begin position="32"/>
        <end position="65"/>
    </location>
</feature>
<evidence type="ECO:0000256" key="18">
    <source>
        <dbReference type="RuleBase" id="RU003938"/>
    </source>
</evidence>
<keyword evidence="8" id="KW-1003">Cell membrane</keyword>
<organism evidence="20 21">
    <name type="scientific">Flaviflexus equikiangi</name>
    <dbReference type="NCBI Taxonomy" id="2758573"/>
    <lineage>
        <taxon>Bacteria</taxon>
        <taxon>Bacillati</taxon>
        <taxon>Actinomycetota</taxon>
        <taxon>Actinomycetes</taxon>
        <taxon>Actinomycetales</taxon>
        <taxon>Actinomycetaceae</taxon>
        <taxon>Flaviflexus</taxon>
    </lineage>
</organism>
<dbReference type="EMBL" id="JAFFJS010000005">
    <property type="protein sequence ID" value="MBM9433711.1"/>
    <property type="molecule type" value="Genomic_DNA"/>
</dbReference>
<proteinExistence type="inferred from homology"/>
<evidence type="ECO:0000256" key="4">
    <source>
        <dbReference type="ARBA" id="ARBA00005189"/>
    </source>
</evidence>
<comment type="catalytic activity">
    <reaction evidence="1 18">
        <text>a 1,2-diacyl-sn-glycero-3-phosphate + CTP + H(+) = a CDP-1,2-diacyl-sn-glycerol + diphosphate</text>
        <dbReference type="Rhea" id="RHEA:16229"/>
        <dbReference type="ChEBI" id="CHEBI:15378"/>
        <dbReference type="ChEBI" id="CHEBI:33019"/>
        <dbReference type="ChEBI" id="CHEBI:37563"/>
        <dbReference type="ChEBI" id="CHEBI:58332"/>
        <dbReference type="ChEBI" id="CHEBI:58608"/>
        <dbReference type="EC" id="2.7.7.41"/>
    </reaction>
</comment>
<evidence type="ECO:0000256" key="9">
    <source>
        <dbReference type="ARBA" id="ARBA00022516"/>
    </source>
</evidence>
<evidence type="ECO:0000313" key="21">
    <source>
        <dbReference type="Proteomes" id="UP000705983"/>
    </source>
</evidence>
<sequence length="289" mass="30205">MGDVWLGRLAPRPPTPPPPAESKAGRNLPAAIATALGLLAVVALSLFVWIDLFMLVVIAFMVVGLWEAAGAFSTRGFYLPIAPLWTAAVAIVLATRFYGELGLLVSFFYGSLLVIAWRFRAGGQWAARDCAAALFALAWIGLLGGFATLLAGLDNGAWAVITFVLLPVASDTGGYFSGVLLGKHPMAPTISPKKSWEGFGGSIALSTLAGIVCAQFALDITWWWGIILGVACTIAGTAGDLSESLLKRDLGVKDMGSIFPGHGGVLDRVDSILVCAPVVYILLLAATGT</sequence>
<feature type="transmembrane region" description="Helical" evidence="19">
    <location>
        <begin position="223"/>
        <end position="241"/>
    </location>
</feature>
<evidence type="ECO:0000256" key="7">
    <source>
        <dbReference type="ARBA" id="ARBA00019373"/>
    </source>
</evidence>
<comment type="pathway">
    <text evidence="3 18">Phospholipid metabolism; CDP-diacylglycerol biosynthesis; CDP-diacylglycerol from sn-glycerol 3-phosphate: step 3/3.</text>
</comment>
<keyword evidence="12 18" id="KW-0548">Nucleotidyltransferase</keyword>
<evidence type="ECO:0000256" key="16">
    <source>
        <dbReference type="ARBA" id="ARBA00023209"/>
    </source>
</evidence>
<evidence type="ECO:0000256" key="19">
    <source>
        <dbReference type="SAM" id="Phobius"/>
    </source>
</evidence>
<evidence type="ECO:0000256" key="15">
    <source>
        <dbReference type="ARBA" id="ARBA00023136"/>
    </source>
</evidence>
<feature type="transmembrane region" description="Helical" evidence="19">
    <location>
        <begin position="198"/>
        <end position="217"/>
    </location>
</feature>
<comment type="pathway">
    <text evidence="4">Lipid metabolism.</text>
</comment>
<evidence type="ECO:0000256" key="11">
    <source>
        <dbReference type="ARBA" id="ARBA00022692"/>
    </source>
</evidence>
<dbReference type="PANTHER" id="PTHR46382">
    <property type="entry name" value="PHOSPHATIDATE CYTIDYLYLTRANSFERASE"/>
    <property type="match status" value="1"/>
</dbReference>
<keyword evidence="16" id="KW-0594">Phospholipid biosynthesis</keyword>
<keyword evidence="21" id="KW-1185">Reference proteome</keyword>
<dbReference type="Pfam" id="PF01148">
    <property type="entry name" value="CTP_transf_1"/>
    <property type="match status" value="1"/>
</dbReference>
<dbReference type="EC" id="2.7.7.41" evidence="6 18"/>
<feature type="transmembrane region" description="Helical" evidence="19">
    <location>
        <begin position="157"/>
        <end position="177"/>
    </location>
</feature>
<evidence type="ECO:0000313" key="20">
    <source>
        <dbReference type="EMBL" id="MBM9433711.1"/>
    </source>
</evidence>
<evidence type="ECO:0000256" key="13">
    <source>
        <dbReference type="ARBA" id="ARBA00022989"/>
    </source>
</evidence>
<evidence type="ECO:0000256" key="8">
    <source>
        <dbReference type="ARBA" id="ARBA00022475"/>
    </source>
</evidence>
<accession>A0ABS2TGE8</accession>
<evidence type="ECO:0000256" key="17">
    <source>
        <dbReference type="ARBA" id="ARBA00023264"/>
    </source>
</evidence>
<dbReference type="PROSITE" id="PS01315">
    <property type="entry name" value="CDS"/>
    <property type="match status" value="1"/>
</dbReference>
<evidence type="ECO:0000256" key="10">
    <source>
        <dbReference type="ARBA" id="ARBA00022679"/>
    </source>
</evidence>
<evidence type="ECO:0000256" key="2">
    <source>
        <dbReference type="ARBA" id="ARBA00004651"/>
    </source>
</evidence>
<reference evidence="21" key="1">
    <citation type="submission" date="2021-02" db="EMBL/GenBank/DDBJ databases">
        <title>Leucobacter sp. CX169.</title>
        <authorList>
            <person name="Cheng Y."/>
        </authorList>
    </citation>
    <scope>NUCLEOTIDE SEQUENCE [LARGE SCALE GENOMIC DNA]</scope>
    <source>
        <strain evidence="21">JY899</strain>
    </source>
</reference>
<feature type="transmembrane region" description="Helical" evidence="19">
    <location>
        <begin position="131"/>
        <end position="151"/>
    </location>
</feature>
<keyword evidence="15 19" id="KW-0472">Membrane</keyword>
<dbReference type="InterPro" id="IPR000374">
    <property type="entry name" value="PC_trans"/>
</dbReference>
<dbReference type="GO" id="GO:0016779">
    <property type="term" value="F:nucleotidyltransferase activity"/>
    <property type="evidence" value="ECO:0007669"/>
    <property type="project" value="UniProtKB-KW"/>
</dbReference>
<dbReference type="Proteomes" id="UP000705983">
    <property type="component" value="Unassembled WGS sequence"/>
</dbReference>
<name>A0ABS2TGE8_9ACTO</name>
<dbReference type="PANTHER" id="PTHR46382:SF1">
    <property type="entry name" value="PHOSPHATIDATE CYTIDYLYLTRANSFERASE"/>
    <property type="match status" value="1"/>
</dbReference>
<evidence type="ECO:0000256" key="12">
    <source>
        <dbReference type="ARBA" id="ARBA00022695"/>
    </source>
</evidence>
<keyword evidence="14" id="KW-0443">Lipid metabolism</keyword>
<keyword evidence="9" id="KW-0444">Lipid biosynthesis</keyword>
<evidence type="ECO:0000256" key="1">
    <source>
        <dbReference type="ARBA" id="ARBA00001698"/>
    </source>
</evidence>
<evidence type="ECO:0000256" key="6">
    <source>
        <dbReference type="ARBA" id="ARBA00012487"/>
    </source>
</evidence>
<protein>
    <recommendedName>
        <fullName evidence="7 18">Phosphatidate cytidylyltransferase</fullName>
        <ecNumber evidence="6 18">2.7.7.41</ecNumber>
    </recommendedName>
</protein>
<comment type="subcellular location">
    <subcellularLocation>
        <location evidence="2">Cell membrane</location>
        <topology evidence="2">Multi-pass membrane protein</topology>
    </subcellularLocation>
</comment>
<keyword evidence="13 19" id="KW-1133">Transmembrane helix</keyword>
<evidence type="ECO:0000256" key="14">
    <source>
        <dbReference type="ARBA" id="ARBA00023098"/>
    </source>
</evidence>
<evidence type="ECO:0000256" key="3">
    <source>
        <dbReference type="ARBA" id="ARBA00005119"/>
    </source>
</evidence>
<comment type="caution">
    <text evidence="20">The sequence shown here is derived from an EMBL/GenBank/DDBJ whole genome shotgun (WGS) entry which is preliminary data.</text>
</comment>
<evidence type="ECO:0000256" key="5">
    <source>
        <dbReference type="ARBA" id="ARBA00010185"/>
    </source>
</evidence>